<sequence>MTGGWWLDYVPPRPAATGDLYIQGSSNTLHSDGALVAWPGSGTPTQAQCAALLSSNRATQSLKVQVGAKACVGTWQRHVGWVEVTSIPDAQRMDVTATVWGRR</sequence>
<evidence type="ECO:0000313" key="2">
    <source>
        <dbReference type="Proteomes" id="UP000288351"/>
    </source>
</evidence>
<comment type="caution">
    <text evidence="1">The sequence shown here is derived from an EMBL/GenBank/DDBJ whole genome shotgun (WGS) entry which is preliminary data.</text>
</comment>
<protein>
    <submittedName>
        <fullName evidence="1">Uncharacterized protein</fullName>
    </submittedName>
</protein>
<proteinExistence type="predicted"/>
<evidence type="ECO:0000313" key="1">
    <source>
        <dbReference type="EMBL" id="GCB95394.1"/>
    </source>
</evidence>
<dbReference type="AlphaFoldDB" id="A0A059WIQ1"/>
<dbReference type="eggNOG" id="ENOG503033S">
    <property type="taxonomic scope" value="Bacteria"/>
</dbReference>
<organism evidence="1 2">
    <name type="scientific">Streptomyces noursei</name>
    <name type="common">Streptomyces albulus</name>
    <dbReference type="NCBI Taxonomy" id="1971"/>
    <lineage>
        <taxon>Bacteria</taxon>
        <taxon>Bacillati</taxon>
        <taxon>Actinomycetota</taxon>
        <taxon>Actinomycetes</taxon>
        <taxon>Kitasatosporales</taxon>
        <taxon>Streptomycetaceae</taxon>
        <taxon>Streptomyces</taxon>
    </lineage>
</organism>
<reference evidence="1 2" key="1">
    <citation type="journal article" date="2019" name="Microbiol. Resour. Announc.">
        <title>Draft Genome Sequence of the Most Traditional epsilon-Poly-l-Lysine Producer, Streptomyces albulus NBRC14147.</title>
        <authorList>
            <person name="Yamanaka K."/>
            <person name="Hamano Y."/>
        </authorList>
    </citation>
    <scope>NUCLEOTIDE SEQUENCE [LARGE SCALE GENOMIC DNA]</scope>
    <source>
        <strain evidence="1 2">NBRC 14147</strain>
    </source>
</reference>
<dbReference type="EMBL" id="BHXC01000007">
    <property type="protein sequence ID" value="GCB95394.1"/>
    <property type="molecule type" value="Genomic_DNA"/>
</dbReference>
<gene>
    <name evidence="1" type="ORF">SALB_08198</name>
</gene>
<accession>A0A059WIQ1</accession>
<dbReference type="Proteomes" id="UP000288351">
    <property type="component" value="Unassembled WGS sequence"/>
</dbReference>
<dbReference type="RefSeq" id="WP_016572706.1">
    <property type="nucleotide sequence ID" value="NZ_BHXC01000007.1"/>
</dbReference>
<name>A0A059WIQ1_STRNR</name>